<accession>A0A916TW70</accession>
<feature type="transmembrane region" description="Helical" evidence="4">
    <location>
        <begin position="101"/>
        <end position="123"/>
    </location>
</feature>
<feature type="transmembrane region" description="Helical" evidence="4">
    <location>
        <begin position="280"/>
        <end position="302"/>
    </location>
</feature>
<dbReference type="PROSITE" id="PS50850">
    <property type="entry name" value="MFS"/>
    <property type="match status" value="1"/>
</dbReference>
<dbReference type="InterPro" id="IPR050327">
    <property type="entry name" value="Proton-linked_MCT"/>
</dbReference>
<feature type="transmembrane region" description="Helical" evidence="4">
    <location>
        <begin position="213"/>
        <end position="239"/>
    </location>
</feature>
<proteinExistence type="predicted"/>
<dbReference type="EMBL" id="BMHK01000018">
    <property type="protein sequence ID" value="GGC06688.1"/>
    <property type="molecule type" value="Genomic_DNA"/>
</dbReference>
<keyword evidence="3 4" id="KW-0472">Membrane</keyword>
<feature type="transmembrane region" description="Helical" evidence="4">
    <location>
        <begin position="251"/>
        <end position="271"/>
    </location>
</feature>
<dbReference type="Proteomes" id="UP000608154">
    <property type="component" value="Unassembled WGS sequence"/>
</dbReference>
<organism evidence="6 7">
    <name type="scientific">Novosphingobium endophyticum</name>
    <dbReference type="NCBI Taxonomy" id="1955250"/>
    <lineage>
        <taxon>Bacteria</taxon>
        <taxon>Pseudomonadati</taxon>
        <taxon>Pseudomonadota</taxon>
        <taxon>Alphaproteobacteria</taxon>
        <taxon>Sphingomonadales</taxon>
        <taxon>Sphingomonadaceae</taxon>
        <taxon>Novosphingobium</taxon>
    </lineage>
</organism>
<sequence length="404" mass="42408">MTAVRSNWLQIGIATLTQNFATGLAFGSFGTLVLAIEHEYAASRAQSSLAISLLVISLSITASLLGRILETVSIRMVATGGAILAACGFGLASVVQEAWQFMAVYGLILGPATAMLGLLPSMTHATRWSNEHQRGLALGIVNMPILVMIVPLVIAPLLLSEGIRYILRVLAIADLCLIPVMLLVMRDANVDKRDALEPGDESVDGSHILRSPVFWLLVAGQGILAGAGTMKLAHFIPLLTEQGRSFAEANLLLAISGGAGLLGSFAFGALADRVGGAKALVLNAILQAVMWTIFLMPVSFPVLLADAVVVGACGGGIQAAFGVVLSTVFGQKHFSRALGLVSLFTLPFLFGLTPAASLLYEATGNYHLPMGLMVAGFLVAAAIFMFASPRERHVTRTTLKGDLT</sequence>
<protein>
    <recommendedName>
        <fullName evidence="5">Major facilitator superfamily (MFS) profile domain-containing protein</fullName>
    </recommendedName>
</protein>
<comment type="caution">
    <text evidence="6">The sequence shown here is derived from an EMBL/GenBank/DDBJ whole genome shotgun (WGS) entry which is preliminary data.</text>
</comment>
<feature type="transmembrane region" description="Helical" evidence="4">
    <location>
        <begin position="337"/>
        <end position="360"/>
    </location>
</feature>
<evidence type="ECO:0000256" key="2">
    <source>
        <dbReference type="ARBA" id="ARBA00022989"/>
    </source>
</evidence>
<reference evidence="6" key="2">
    <citation type="submission" date="2020-09" db="EMBL/GenBank/DDBJ databases">
        <authorList>
            <person name="Sun Q."/>
            <person name="Zhou Y."/>
        </authorList>
    </citation>
    <scope>NUCLEOTIDE SEQUENCE</scope>
    <source>
        <strain evidence="6">CGMCC 1.15095</strain>
    </source>
</reference>
<evidence type="ECO:0000256" key="3">
    <source>
        <dbReference type="ARBA" id="ARBA00023136"/>
    </source>
</evidence>
<dbReference type="Gene3D" id="1.20.1250.20">
    <property type="entry name" value="MFS general substrate transporter like domains"/>
    <property type="match status" value="2"/>
</dbReference>
<dbReference type="SUPFAM" id="SSF103473">
    <property type="entry name" value="MFS general substrate transporter"/>
    <property type="match status" value="1"/>
</dbReference>
<name>A0A916TW70_9SPHN</name>
<keyword evidence="7" id="KW-1185">Reference proteome</keyword>
<keyword evidence="1 4" id="KW-0812">Transmembrane</keyword>
<feature type="transmembrane region" description="Helical" evidence="4">
    <location>
        <begin position="48"/>
        <end position="69"/>
    </location>
</feature>
<dbReference type="PANTHER" id="PTHR11360">
    <property type="entry name" value="MONOCARBOXYLATE TRANSPORTER"/>
    <property type="match status" value="1"/>
</dbReference>
<gene>
    <name evidence="6" type="ORF">GCM10011494_26630</name>
</gene>
<dbReference type="Pfam" id="PF07690">
    <property type="entry name" value="MFS_1"/>
    <property type="match status" value="1"/>
</dbReference>
<dbReference type="GO" id="GO:0022857">
    <property type="term" value="F:transmembrane transporter activity"/>
    <property type="evidence" value="ECO:0007669"/>
    <property type="project" value="InterPro"/>
</dbReference>
<dbReference type="InterPro" id="IPR011701">
    <property type="entry name" value="MFS"/>
</dbReference>
<evidence type="ECO:0000313" key="6">
    <source>
        <dbReference type="EMBL" id="GGC06688.1"/>
    </source>
</evidence>
<feature type="transmembrane region" description="Helical" evidence="4">
    <location>
        <begin position="135"/>
        <end position="159"/>
    </location>
</feature>
<feature type="transmembrane region" description="Helical" evidence="4">
    <location>
        <begin position="165"/>
        <end position="184"/>
    </location>
</feature>
<reference evidence="6" key="1">
    <citation type="journal article" date="2014" name="Int. J. Syst. Evol. Microbiol.">
        <title>Complete genome sequence of Corynebacterium casei LMG S-19264T (=DSM 44701T), isolated from a smear-ripened cheese.</title>
        <authorList>
            <consortium name="US DOE Joint Genome Institute (JGI-PGF)"/>
            <person name="Walter F."/>
            <person name="Albersmeier A."/>
            <person name="Kalinowski J."/>
            <person name="Ruckert C."/>
        </authorList>
    </citation>
    <scope>NUCLEOTIDE SEQUENCE</scope>
    <source>
        <strain evidence="6">CGMCC 1.15095</strain>
    </source>
</reference>
<dbReference type="PANTHER" id="PTHR11360:SF284">
    <property type="entry name" value="EG:103B4.3 PROTEIN-RELATED"/>
    <property type="match status" value="1"/>
</dbReference>
<evidence type="ECO:0000256" key="1">
    <source>
        <dbReference type="ARBA" id="ARBA00022692"/>
    </source>
</evidence>
<evidence type="ECO:0000313" key="7">
    <source>
        <dbReference type="Proteomes" id="UP000608154"/>
    </source>
</evidence>
<feature type="transmembrane region" description="Helical" evidence="4">
    <location>
        <begin position="12"/>
        <end position="36"/>
    </location>
</feature>
<feature type="transmembrane region" description="Helical" evidence="4">
    <location>
        <begin position="76"/>
        <end position="95"/>
    </location>
</feature>
<dbReference type="InterPro" id="IPR020846">
    <property type="entry name" value="MFS_dom"/>
</dbReference>
<keyword evidence="2 4" id="KW-1133">Transmembrane helix</keyword>
<evidence type="ECO:0000256" key="4">
    <source>
        <dbReference type="SAM" id="Phobius"/>
    </source>
</evidence>
<feature type="domain" description="Major facilitator superfamily (MFS) profile" evidence="5">
    <location>
        <begin position="11"/>
        <end position="393"/>
    </location>
</feature>
<dbReference type="AlphaFoldDB" id="A0A916TW70"/>
<evidence type="ECO:0000259" key="5">
    <source>
        <dbReference type="PROSITE" id="PS50850"/>
    </source>
</evidence>
<dbReference type="InterPro" id="IPR036259">
    <property type="entry name" value="MFS_trans_sf"/>
</dbReference>
<feature type="transmembrane region" description="Helical" evidence="4">
    <location>
        <begin position="308"/>
        <end position="330"/>
    </location>
</feature>
<feature type="transmembrane region" description="Helical" evidence="4">
    <location>
        <begin position="366"/>
        <end position="387"/>
    </location>
</feature>